<dbReference type="Proteomes" id="UP000008064">
    <property type="component" value="Unassembled WGS sequence"/>
</dbReference>
<dbReference type="OrthoDB" id="3233375at2759"/>
<evidence type="ECO:0000256" key="1">
    <source>
        <dbReference type="SAM" id="Phobius"/>
    </source>
</evidence>
<sequence>MRLSVLPVLLAGAGLAHQVAAEPIRVIVGHQDLSDSKANANIRFGHALANANVNGNDDNVASIIRPAVIMSSSTEVSSKGRHFCGSSWKAKAIKMSNSFRHALGLPLIEIKESHSSHQPAHHKSDSDNRISHSDGVHILPMPFLGAPPSVTAPVQETDEANLKEMMNEGGVVRVYRHGHVRPKHHHRGSFMKRIHRALMALGPWEGRAVAFVLGCGIGVLFRMVWVLMVLTYRTIRGEREEDDTLEHEYIVFEEDAENVYVPPPQYTDEKVREAEFEEEAETEVRV</sequence>
<evidence type="ECO:0008006" key="4">
    <source>
        <dbReference type="Google" id="ProtNLM"/>
    </source>
</evidence>
<proteinExistence type="predicted"/>
<organism>
    <name type="scientific">Serpula lacrymans var. lacrymans (strain S7.9)</name>
    <name type="common">Dry rot fungus</name>
    <dbReference type="NCBI Taxonomy" id="578457"/>
    <lineage>
        <taxon>Eukaryota</taxon>
        <taxon>Fungi</taxon>
        <taxon>Dikarya</taxon>
        <taxon>Basidiomycota</taxon>
        <taxon>Agaricomycotina</taxon>
        <taxon>Agaricomycetes</taxon>
        <taxon>Agaricomycetidae</taxon>
        <taxon>Boletales</taxon>
        <taxon>Coniophorineae</taxon>
        <taxon>Serpulaceae</taxon>
        <taxon>Serpula</taxon>
    </lineage>
</organism>
<dbReference type="KEGG" id="sla:SERLADRAFT_466770"/>
<feature type="chain" id="PRO_5003376393" description="Protein BIG1" evidence="2">
    <location>
        <begin position="22"/>
        <end position="286"/>
    </location>
</feature>
<keyword evidence="1" id="KW-1133">Transmembrane helix</keyword>
<evidence type="ECO:0000256" key="2">
    <source>
        <dbReference type="SAM" id="SignalP"/>
    </source>
</evidence>
<dbReference type="EMBL" id="GL945433">
    <property type="protein sequence ID" value="EGO25925.1"/>
    <property type="molecule type" value="Genomic_DNA"/>
</dbReference>
<feature type="transmembrane region" description="Helical" evidence="1">
    <location>
        <begin position="208"/>
        <end position="230"/>
    </location>
</feature>
<keyword evidence="1" id="KW-0812">Transmembrane</keyword>
<keyword evidence="2" id="KW-0732">Signal</keyword>
<feature type="signal peptide" evidence="2">
    <location>
        <begin position="1"/>
        <end position="21"/>
    </location>
</feature>
<reference evidence="3" key="1">
    <citation type="submission" date="2011-04" db="EMBL/GenBank/DDBJ databases">
        <title>Evolution of plant cell wall degrading machinery underlies the functional diversity of forest fungi.</title>
        <authorList>
            <consortium name="US DOE Joint Genome Institute (JGI-PGF)"/>
            <person name="Eastwood D.C."/>
            <person name="Floudas D."/>
            <person name="Binder M."/>
            <person name="Majcherczyk A."/>
            <person name="Schneider P."/>
            <person name="Aerts A."/>
            <person name="Asiegbu F.O."/>
            <person name="Baker S.E."/>
            <person name="Barry K."/>
            <person name="Bendiksby M."/>
            <person name="Blumentritt M."/>
            <person name="Coutinho P.M."/>
            <person name="Cullen D."/>
            <person name="Cullen D."/>
            <person name="Gathman A."/>
            <person name="Goodell B."/>
            <person name="Henrissat B."/>
            <person name="Ihrmark K."/>
            <person name="Kauserud H."/>
            <person name="Kohler A."/>
            <person name="LaButti K."/>
            <person name="Lapidus A."/>
            <person name="Lavin J.L."/>
            <person name="Lee Y.-H."/>
            <person name="Lindquist E."/>
            <person name="Lilly W."/>
            <person name="Lucas S."/>
            <person name="Morin E."/>
            <person name="Murat C."/>
            <person name="Oguiza J.A."/>
            <person name="Park J."/>
            <person name="Pisabarro A.G."/>
            <person name="Riley R."/>
            <person name="Rosling A."/>
            <person name="Salamov A."/>
            <person name="Schmidt O."/>
            <person name="Schmutz J."/>
            <person name="Skrede I."/>
            <person name="Stenlid J."/>
            <person name="Wiebenga A."/>
            <person name="Xie X."/>
            <person name="Kues U."/>
            <person name="Hibbett D.S."/>
            <person name="Hoffmeister D."/>
            <person name="Hogberg N."/>
            <person name="Martin F."/>
            <person name="Grigoriev I.V."/>
            <person name="Watkinson S.C."/>
        </authorList>
    </citation>
    <scope>NUCLEOTIDE SEQUENCE</scope>
    <source>
        <strain evidence="3">S7.9</strain>
    </source>
</reference>
<dbReference type="GeneID" id="18819122"/>
<dbReference type="AlphaFoldDB" id="F8NUR7"/>
<keyword evidence="1" id="KW-0472">Membrane</keyword>
<dbReference type="RefSeq" id="XP_007318047.1">
    <property type="nucleotide sequence ID" value="XM_007317985.1"/>
</dbReference>
<name>F8NUR7_SERL9</name>
<dbReference type="HOGENOM" id="CLU_082771_0_0_1"/>
<gene>
    <name evidence="3" type="ORF">SERLADRAFT_466770</name>
</gene>
<accession>F8NUR7</accession>
<protein>
    <recommendedName>
        <fullName evidence="4">Protein BIG1</fullName>
    </recommendedName>
</protein>
<evidence type="ECO:0000313" key="3">
    <source>
        <dbReference type="EMBL" id="EGO25925.1"/>
    </source>
</evidence>